<accession>A0A8J2X1U2</accession>
<protein>
    <submittedName>
        <fullName evidence="6">Uncharacterized protein</fullName>
    </submittedName>
</protein>
<dbReference type="PROSITE" id="PS50088">
    <property type="entry name" value="ANK_REPEAT"/>
    <property type="match status" value="2"/>
</dbReference>
<organism evidence="6 7">
    <name type="scientific">Pelagomonas calceolata</name>
    <dbReference type="NCBI Taxonomy" id="35677"/>
    <lineage>
        <taxon>Eukaryota</taxon>
        <taxon>Sar</taxon>
        <taxon>Stramenopiles</taxon>
        <taxon>Ochrophyta</taxon>
        <taxon>Pelagophyceae</taxon>
        <taxon>Pelagomonadales</taxon>
        <taxon>Pelagomonadaceae</taxon>
        <taxon>Pelagomonas</taxon>
    </lineage>
</organism>
<dbReference type="Gene3D" id="1.25.40.20">
    <property type="entry name" value="Ankyrin repeat-containing domain"/>
    <property type="match status" value="1"/>
</dbReference>
<dbReference type="Proteomes" id="UP000789595">
    <property type="component" value="Unassembled WGS sequence"/>
</dbReference>
<dbReference type="Gene3D" id="1.25.40.10">
    <property type="entry name" value="Tetratricopeptide repeat domain"/>
    <property type="match status" value="2"/>
</dbReference>
<keyword evidence="4" id="KW-0802">TPR repeat</keyword>
<dbReference type="OrthoDB" id="194358at2759"/>
<gene>
    <name evidence="6" type="ORF">PECAL_4P25910</name>
</gene>
<feature type="repeat" description="ANK" evidence="3">
    <location>
        <begin position="245"/>
        <end position="277"/>
    </location>
</feature>
<keyword evidence="7" id="KW-1185">Reference proteome</keyword>
<dbReference type="InterPro" id="IPR002110">
    <property type="entry name" value="Ankyrin_rpt"/>
</dbReference>
<proteinExistence type="predicted"/>
<reference evidence="6" key="1">
    <citation type="submission" date="2021-11" db="EMBL/GenBank/DDBJ databases">
        <authorList>
            <consortium name="Genoscope - CEA"/>
            <person name="William W."/>
        </authorList>
    </citation>
    <scope>NUCLEOTIDE SEQUENCE</scope>
</reference>
<keyword evidence="2 3" id="KW-0040">ANK repeat</keyword>
<dbReference type="SMART" id="SM00248">
    <property type="entry name" value="ANK"/>
    <property type="match status" value="2"/>
</dbReference>
<evidence type="ECO:0000256" key="1">
    <source>
        <dbReference type="ARBA" id="ARBA00022737"/>
    </source>
</evidence>
<name>A0A8J2X1U2_9STRA</name>
<evidence type="ECO:0000256" key="2">
    <source>
        <dbReference type="ARBA" id="ARBA00023043"/>
    </source>
</evidence>
<dbReference type="InterPro" id="IPR019734">
    <property type="entry name" value="TPR_rpt"/>
</dbReference>
<dbReference type="SUPFAM" id="SSF48452">
    <property type="entry name" value="TPR-like"/>
    <property type="match status" value="1"/>
</dbReference>
<evidence type="ECO:0000256" key="3">
    <source>
        <dbReference type="PROSITE-ProRule" id="PRU00023"/>
    </source>
</evidence>
<dbReference type="Pfam" id="PF13374">
    <property type="entry name" value="TPR_10"/>
    <property type="match status" value="1"/>
</dbReference>
<dbReference type="PANTHER" id="PTHR24171">
    <property type="entry name" value="ANKYRIN REPEAT DOMAIN-CONTAINING PROTEIN 39-RELATED"/>
    <property type="match status" value="1"/>
</dbReference>
<dbReference type="PROSITE" id="PS50005">
    <property type="entry name" value="TPR"/>
    <property type="match status" value="1"/>
</dbReference>
<feature type="region of interest" description="Disordered" evidence="5">
    <location>
        <begin position="1"/>
        <end position="44"/>
    </location>
</feature>
<comment type="caution">
    <text evidence="6">The sequence shown here is derived from an EMBL/GenBank/DDBJ whole genome shotgun (WGS) entry which is preliminary data.</text>
</comment>
<sequence length="643" mass="70450">MGGEIASSPARSPRELAPLPSSPGSSPAREALRRALNGDNEQPNLALAPLRWNIEKERRARGAALKSAEATFDAEAARRRAGFDASKRARDHAVAERRAAAQRDGLKVAPKRFDRARQAIATLRRVGRKDEASRRTRKLRSMERDYWQQVSGVQFEAAEADASRRFNHDFEAKQSAKAAAFHKTRTKLANQVDEGVKRVYRANPRTVDDEMWRAAHYAKHGDATKLGYMLDLHGESEVHRRDPDSAWTPLFFAAQGGHAACVRLLCARGADVKIRDPRRRTPLHVAAAFGSAAACAGLIEAGADVGAVDDQDLTPPEVAESRGKTDVAEFLRQFDTTRSEGPPRSIKAEAAATDGVSTALRALAFKEKAFGRDYHGLAPTLQKLAHAYKAAGDVIGNRQTLERAALLASKHYGDEHALTAAAYNNLGAACHRCGEHDDACAAFAKALKVAHEARGGRAFHPAEPREAFDQVLVPLRNLALHTLQRGDIRQALPLLEHVVALLTTLHDPNLRPGVPKHAPSSTESFLAVDTTPVESVALVPALVTLSYAYLLDKNYEGCRRELDRALKILTTHEGEKAASTTLVREHLGLLAYYEEDFEEAQKHFRDVHDILVAHGRAADDEDVVRQLENLATATCRTGPRTWA</sequence>
<dbReference type="PANTHER" id="PTHR24171:SF9">
    <property type="entry name" value="ANKYRIN REPEAT DOMAIN-CONTAINING PROTEIN 39"/>
    <property type="match status" value="1"/>
</dbReference>
<evidence type="ECO:0000313" key="6">
    <source>
        <dbReference type="EMBL" id="CAH0375265.1"/>
    </source>
</evidence>
<feature type="compositionally biased region" description="Low complexity" evidence="5">
    <location>
        <begin position="16"/>
        <end position="28"/>
    </location>
</feature>
<evidence type="ECO:0000313" key="7">
    <source>
        <dbReference type="Proteomes" id="UP000789595"/>
    </source>
</evidence>
<dbReference type="InterPro" id="IPR011990">
    <property type="entry name" value="TPR-like_helical_dom_sf"/>
</dbReference>
<feature type="repeat" description="ANK" evidence="3">
    <location>
        <begin position="278"/>
        <end position="310"/>
    </location>
</feature>
<keyword evidence="1" id="KW-0677">Repeat</keyword>
<dbReference type="AlphaFoldDB" id="A0A8J2X1U2"/>
<dbReference type="PROSITE" id="PS50297">
    <property type="entry name" value="ANK_REP_REGION"/>
    <property type="match status" value="2"/>
</dbReference>
<dbReference type="EMBL" id="CAKKNE010000004">
    <property type="protein sequence ID" value="CAH0375265.1"/>
    <property type="molecule type" value="Genomic_DNA"/>
</dbReference>
<dbReference type="SUPFAM" id="SSF48403">
    <property type="entry name" value="Ankyrin repeat"/>
    <property type="match status" value="1"/>
</dbReference>
<evidence type="ECO:0000256" key="5">
    <source>
        <dbReference type="SAM" id="MobiDB-lite"/>
    </source>
</evidence>
<feature type="repeat" description="TPR" evidence="4">
    <location>
        <begin position="420"/>
        <end position="453"/>
    </location>
</feature>
<dbReference type="SMART" id="SM00028">
    <property type="entry name" value="TPR"/>
    <property type="match status" value="3"/>
</dbReference>
<dbReference type="InterPro" id="IPR036770">
    <property type="entry name" value="Ankyrin_rpt-contain_sf"/>
</dbReference>
<evidence type="ECO:0000256" key="4">
    <source>
        <dbReference type="PROSITE-ProRule" id="PRU00339"/>
    </source>
</evidence>
<dbReference type="Pfam" id="PF12796">
    <property type="entry name" value="Ank_2"/>
    <property type="match status" value="1"/>
</dbReference>